<sequence>MFAASRAVCTASGGRWLPGAPPAGQPAGPKVTAHERQQHQRRAWQPATTPLRTTVVAAAAAAGGADDELEMVMRRGKAVVVPPELAAGLAPLAAACSIADVAAVARAKATLNGPRQQGVLDHGLAVAAYLQGLGIKQGQLGRLLCRCPELFSRPAEERAGMLFSQLMQLGLSAGQAACCFEQQSKAATVTSFEPAIAVLAPLLAAGSKAIDRTGEQLLGDLLKKQPAGVRSLQCSAEALQHNVDNLLQLGLSNQQLVDATQQNWALSIYTPERLSKLEAVLQQELGADRKLWVKVLHRAARVAYCTEDTLRQGAQALAAEFGKEEALRMVGNAPQLLATDVSVWRQALAVWRLCGVFDLLAVVRNSPNMLGYDWLNPSRLANLLALQRLLPWKPSAAQVIERYGSYVTQSASEKLVGRLLYLEQLGLMQLLVADKRAARQEWRQSQQGLSAGRKAAGEPAFISVGDVAIPAPAKFAGLVQDAQAWLSEDNELVGSSPSFEEFSKGLHQLPVWQRLLADSKASVAELKQQLPPELLRAGVSSRRRRGGGSGSI</sequence>
<dbReference type="EMBL" id="SIDB01000010">
    <property type="protein sequence ID" value="KAI3427396.1"/>
    <property type="molecule type" value="Genomic_DNA"/>
</dbReference>
<keyword evidence="3" id="KW-1185">Reference proteome</keyword>
<dbReference type="InterPro" id="IPR038538">
    <property type="entry name" value="MTERF_sf"/>
</dbReference>
<evidence type="ECO:0000256" key="1">
    <source>
        <dbReference type="SAM" id="MobiDB-lite"/>
    </source>
</evidence>
<feature type="region of interest" description="Disordered" evidence="1">
    <location>
        <begin position="13"/>
        <end position="37"/>
    </location>
</feature>
<dbReference type="Proteomes" id="UP001055712">
    <property type="component" value="Unassembled WGS sequence"/>
</dbReference>
<proteinExistence type="predicted"/>
<evidence type="ECO:0000313" key="2">
    <source>
        <dbReference type="EMBL" id="KAI3427396.1"/>
    </source>
</evidence>
<dbReference type="AlphaFoldDB" id="A0A9D4TK21"/>
<protein>
    <submittedName>
        <fullName evidence="2">Uncharacterized protein</fullName>
    </submittedName>
</protein>
<comment type="caution">
    <text evidence="2">The sequence shown here is derived from an EMBL/GenBank/DDBJ whole genome shotgun (WGS) entry which is preliminary data.</text>
</comment>
<reference evidence="2" key="2">
    <citation type="submission" date="2020-11" db="EMBL/GenBank/DDBJ databases">
        <authorList>
            <person name="Cecchin M."/>
            <person name="Marcolungo L."/>
            <person name="Rossato M."/>
            <person name="Girolomoni L."/>
            <person name="Cosentino E."/>
            <person name="Cuine S."/>
            <person name="Li-Beisson Y."/>
            <person name="Delledonne M."/>
            <person name="Ballottari M."/>
        </authorList>
    </citation>
    <scope>NUCLEOTIDE SEQUENCE</scope>
    <source>
        <strain evidence="2">211/11P</strain>
        <tissue evidence="2">Whole cell</tissue>
    </source>
</reference>
<organism evidence="2 3">
    <name type="scientific">Chlorella vulgaris</name>
    <name type="common">Green alga</name>
    <dbReference type="NCBI Taxonomy" id="3077"/>
    <lineage>
        <taxon>Eukaryota</taxon>
        <taxon>Viridiplantae</taxon>
        <taxon>Chlorophyta</taxon>
        <taxon>core chlorophytes</taxon>
        <taxon>Trebouxiophyceae</taxon>
        <taxon>Chlorellales</taxon>
        <taxon>Chlorellaceae</taxon>
        <taxon>Chlorella clade</taxon>
        <taxon>Chlorella</taxon>
    </lineage>
</organism>
<dbReference type="Gene3D" id="1.25.70.10">
    <property type="entry name" value="Transcription termination factor 3, mitochondrial"/>
    <property type="match status" value="1"/>
</dbReference>
<reference evidence="2" key="1">
    <citation type="journal article" date="2019" name="Plant J.">
        <title>Chlorella vulgaris genome assembly and annotation reveals the molecular basis for metabolic acclimation to high light conditions.</title>
        <authorList>
            <person name="Cecchin M."/>
            <person name="Marcolungo L."/>
            <person name="Rossato M."/>
            <person name="Girolomoni L."/>
            <person name="Cosentino E."/>
            <person name="Cuine S."/>
            <person name="Li-Beisson Y."/>
            <person name="Delledonne M."/>
            <person name="Ballottari M."/>
        </authorList>
    </citation>
    <scope>NUCLEOTIDE SEQUENCE</scope>
    <source>
        <strain evidence="2">211/11P</strain>
    </source>
</reference>
<accession>A0A9D4TK21</accession>
<dbReference type="OrthoDB" id="1684047at2759"/>
<evidence type="ECO:0000313" key="3">
    <source>
        <dbReference type="Proteomes" id="UP001055712"/>
    </source>
</evidence>
<name>A0A9D4TK21_CHLVU</name>
<gene>
    <name evidence="2" type="ORF">D9Q98_010311</name>
</gene>